<dbReference type="Gramene" id="OIT00892">
    <property type="protein sequence ID" value="OIT00892"/>
    <property type="gene ID" value="A4A49_09312"/>
</dbReference>
<organism evidence="2 3">
    <name type="scientific">Nicotiana attenuata</name>
    <name type="common">Coyote tobacco</name>
    <dbReference type="NCBI Taxonomy" id="49451"/>
    <lineage>
        <taxon>Eukaryota</taxon>
        <taxon>Viridiplantae</taxon>
        <taxon>Streptophyta</taxon>
        <taxon>Embryophyta</taxon>
        <taxon>Tracheophyta</taxon>
        <taxon>Spermatophyta</taxon>
        <taxon>Magnoliopsida</taxon>
        <taxon>eudicotyledons</taxon>
        <taxon>Gunneridae</taxon>
        <taxon>Pentapetalae</taxon>
        <taxon>asterids</taxon>
        <taxon>lamiids</taxon>
        <taxon>Solanales</taxon>
        <taxon>Solanaceae</taxon>
        <taxon>Nicotianoideae</taxon>
        <taxon>Nicotianeae</taxon>
        <taxon>Nicotiana</taxon>
    </lineage>
</organism>
<evidence type="ECO:0000256" key="1">
    <source>
        <dbReference type="SAM" id="MobiDB-lite"/>
    </source>
</evidence>
<dbReference type="EMBL" id="MJEQ01037189">
    <property type="protein sequence ID" value="OIT00892.1"/>
    <property type="molecule type" value="Genomic_DNA"/>
</dbReference>
<feature type="compositionally biased region" description="Basic and acidic residues" evidence="1">
    <location>
        <begin position="1"/>
        <end position="10"/>
    </location>
</feature>
<proteinExistence type="predicted"/>
<feature type="region of interest" description="Disordered" evidence="1">
    <location>
        <begin position="1"/>
        <end position="27"/>
    </location>
</feature>
<name>A0A1J6I8X1_NICAT</name>
<comment type="caution">
    <text evidence="2">The sequence shown here is derived from an EMBL/GenBank/DDBJ whole genome shotgun (WGS) entry which is preliminary data.</text>
</comment>
<sequence>MKQCRAEKSRPRLNQGPRRRRKIEHERAENEPFATAFTGYWGRFRANLMVVVGCRFGRVLHVLVARFLVYVCRR</sequence>
<protein>
    <submittedName>
        <fullName evidence="2">Uncharacterized protein</fullName>
    </submittedName>
</protein>
<reference evidence="2" key="1">
    <citation type="submission" date="2016-11" db="EMBL/GenBank/DDBJ databases">
        <title>The genome of Nicotiana attenuata.</title>
        <authorList>
            <person name="Xu S."/>
            <person name="Brockmoeller T."/>
            <person name="Gaquerel E."/>
            <person name="Navarro A."/>
            <person name="Kuhl H."/>
            <person name="Gase K."/>
            <person name="Ling Z."/>
            <person name="Zhou W."/>
            <person name="Kreitzer C."/>
            <person name="Stanke M."/>
            <person name="Tang H."/>
            <person name="Lyons E."/>
            <person name="Pandey P."/>
            <person name="Pandey S.P."/>
            <person name="Timmermann B."/>
            <person name="Baldwin I.T."/>
        </authorList>
    </citation>
    <scope>NUCLEOTIDE SEQUENCE [LARGE SCALE GENOMIC DNA]</scope>
    <source>
        <strain evidence="2">UT</strain>
    </source>
</reference>
<keyword evidence="3" id="KW-1185">Reference proteome</keyword>
<evidence type="ECO:0000313" key="3">
    <source>
        <dbReference type="Proteomes" id="UP000187609"/>
    </source>
</evidence>
<accession>A0A1J6I8X1</accession>
<dbReference type="AlphaFoldDB" id="A0A1J6I8X1"/>
<dbReference type="Proteomes" id="UP000187609">
    <property type="component" value="Unassembled WGS sequence"/>
</dbReference>
<evidence type="ECO:0000313" key="2">
    <source>
        <dbReference type="EMBL" id="OIT00892.1"/>
    </source>
</evidence>
<gene>
    <name evidence="2" type="ORF">A4A49_09312</name>
</gene>